<accession>A0ABQ1GMN4</accession>
<evidence type="ECO:0000256" key="1">
    <source>
        <dbReference type="SAM" id="Phobius"/>
    </source>
</evidence>
<comment type="caution">
    <text evidence="2">The sequence shown here is derived from an EMBL/GenBank/DDBJ whole genome shotgun (WGS) entry which is preliminary data.</text>
</comment>
<name>A0ABQ1GMN4_9SPHN</name>
<reference evidence="3" key="1">
    <citation type="journal article" date="2019" name="Int. J. Syst. Evol. Microbiol.">
        <title>The Global Catalogue of Microorganisms (GCM) 10K type strain sequencing project: providing services to taxonomists for standard genome sequencing and annotation.</title>
        <authorList>
            <consortium name="The Broad Institute Genomics Platform"/>
            <consortium name="The Broad Institute Genome Sequencing Center for Infectious Disease"/>
            <person name="Wu L."/>
            <person name="Ma J."/>
        </authorList>
    </citation>
    <scope>NUCLEOTIDE SEQUENCE [LARGE SCALE GENOMIC DNA]</scope>
    <source>
        <strain evidence="3">CGMCC 1.10106</strain>
    </source>
</reference>
<dbReference type="Proteomes" id="UP000618591">
    <property type="component" value="Unassembled WGS sequence"/>
</dbReference>
<keyword evidence="1" id="KW-0472">Membrane</keyword>
<sequence length="89" mass="10013">MTKDDVIDHFRVEPGYWFVPKLFGIGATPVTWQGWTLTLGFSILLVLDIVFMPEPIARVGVGIALAVAFLTICIRKTQGGWRWHWGLGK</sequence>
<gene>
    <name evidence="2" type="ORF">GCM10011395_15960</name>
</gene>
<dbReference type="EMBL" id="BMDW01000007">
    <property type="protein sequence ID" value="GGA46508.1"/>
    <property type="molecule type" value="Genomic_DNA"/>
</dbReference>
<dbReference type="RefSeq" id="WP_188446326.1">
    <property type="nucleotide sequence ID" value="NZ_BMDW01000007.1"/>
</dbReference>
<proteinExistence type="predicted"/>
<protein>
    <submittedName>
        <fullName evidence="2">Uncharacterized protein</fullName>
    </submittedName>
</protein>
<organism evidence="2 3">
    <name type="scientific">Sphingomonas psychrolutea</name>
    <dbReference type="NCBI Taxonomy" id="1259676"/>
    <lineage>
        <taxon>Bacteria</taxon>
        <taxon>Pseudomonadati</taxon>
        <taxon>Pseudomonadota</taxon>
        <taxon>Alphaproteobacteria</taxon>
        <taxon>Sphingomonadales</taxon>
        <taxon>Sphingomonadaceae</taxon>
        <taxon>Sphingomonas</taxon>
    </lineage>
</organism>
<keyword evidence="1" id="KW-1133">Transmembrane helix</keyword>
<feature type="transmembrane region" description="Helical" evidence="1">
    <location>
        <begin position="56"/>
        <end position="74"/>
    </location>
</feature>
<evidence type="ECO:0000313" key="2">
    <source>
        <dbReference type="EMBL" id="GGA46508.1"/>
    </source>
</evidence>
<keyword evidence="1" id="KW-0812">Transmembrane</keyword>
<evidence type="ECO:0000313" key="3">
    <source>
        <dbReference type="Proteomes" id="UP000618591"/>
    </source>
</evidence>
<keyword evidence="3" id="KW-1185">Reference proteome</keyword>